<feature type="transmembrane region" description="Helical" evidence="1">
    <location>
        <begin position="15"/>
        <end position="34"/>
    </location>
</feature>
<dbReference type="EMBL" id="FQZX01000001">
    <property type="protein sequence ID" value="SHJ82539.1"/>
    <property type="molecule type" value="Genomic_DNA"/>
</dbReference>
<dbReference type="Proteomes" id="UP000184314">
    <property type="component" value="Unassembled WGS sequence"/>
</dbReference>
<proteinExistence type="predicted"/>
<organism evidence="2 3">
    <name type="scientific">Maribacter aquivivus</name>
    <dbReference type="NCBI Taxonomy" id="228958"/>
    <lineage>
        <taxon>Bacteria</taxon>
        <taxon>Pseudomonadati</taxon>
        <taxon>Bacteroidota</taxon>
        <taxon>Flavobacteriia</taxon>
        <taxon>Flavobacteriales</taxon>
        <taxon>Flavobacteriaceae</taxon>
        <taxon>Maribacter</taxon>
    </lineage>
</organism>
<accession>A0A1M6MGE7</accession>
<keyword evidence="1" id="KW-0812">Transmembrane</keyword>
<reference evidence="3" key="1">
    <citation type="submission" date="2016-11" db="EMBL/GenBank/DDBJ databases">
        <authorList>
            <person name="Varghese N."/>
            <person name="Submissions S."/>
        </authorList>
    </citation>
    <scope>NUCLEOTIDE SEQUENCE [LARGE SCALE GENOMIC DNA]</scope>
    <source>
        <strain evidence="3">DSM 16478</strain>
    </source>
</reference>
<evidence type="ECO:0000313" key="3">
    <source>
        <dbReference type="Proteomes" id="UP000184314"/>
    </source>
</evidence>
<dbReference type="STRING" id="228958.SAMN04488007_1577"/>
<dbReference type="OrthoDB" id="329778at2"/>
<feature type="transmembrane region" description="Helical" evidence="1">
    <location>
        <begin position="83"/>
        <end position="101"/>
    </location>
</feature>
<name>A0A1M6MGE7_9FLAO</name>
<sequence length="111" mass="12631">MQAQSNAQKMTNRKFAGVGAFISVFVLLIIYYTNSNIGFPDGHLTEFDVFYKEVLFPIFIAVNILYLIVFTTLYFVKKKASNGLIFYVLTLIIIAVIYYYFSINLENGQGG</sequence>
<gene>
    <name evidence="2" type="ORF">SAMN04488007_1577</name>
</gene>
<feature type="transmembrane region" description="Helical" evidence="1">
    <location>
        <begin position="54"/>
        <end position="76"/>
    </location>
</feature>
<keyword evidence="1" id="KW-1133">Transmembrane helix</keyword>
<protein>
    <submittedName>
        <fullName evidence="2">Uncharacterized protein</fullName>
    </submittedName>
</protein>
<dbReference type="AlphaFoldDB" id="A0A1M6MGE7"/>
<keyword evidence="1" id="KW-0472">Membrane</keyword>
<evidence type="ECO:0000256" key="1">
    <source>
        <dbReference type="SAM" id="Phobius"/>
    </source>
</evidence>
<dbReference type="RefSeq" id="WP_139251908.1">
    <property type="nucleotide sequence ID" value="NZ_FQZX01000001.1"/>
</dbReference>
<evidence type="ECO:0000313" key="2">
    <source>
        <dbReference type="EMBL" id="SHJ82539.1"/>
    </source>
</evidence>
<keyword evidence="3" id="KW-1185">Reference proteome</keyword>